<accession>A0A0G4H8G6</accession>
<dbReference type="PhylomeDB" id="A0A0G4H8G6"/>
<dbReference type="PANTHER" id="PTHR24113:SF12">
    <property type="entry name" value="RAN GTPASE-ACTIVATING PROTEIN 1"/>
    <property type="match status" value="1"/>
</dbReference>
<dbReference type="GO" id="GO:0031267">
    <property type="term" value="F:small GTPase binding"/>
    <property type="evidence" value="ECO:0007669"/>
    <property type="project" value="TreeGrafter"/>
</dbReference>
<evidence type="ECO:0000256" key="1">
    <source>
        <dbReference type="ARBA" id="ARBA00022468"/>
    </source>
</evidence>
<dbReference type="AlphaFoldDB" id="A0A0G4H8G6"/>
<protein>
    <submittedName>
        <fullName evidence="4">Uncharacterized protein</fullName>
    </submittedName>
</protein>
<dbReference type="GO" id="GO:0005634">
    <property type="term" value="C:nucleus"/>
    <property type="evidence" value="ECO:0007669"/>
    <property type="project" value="TreeGrafter"/>
</dbReference>
<reference evidence="4" key="1">
    <citation type="submission" date="2014-11" db="EMBL/GenBank/DDBJ databases">
        <authorList>
            <person name="Otto D Thomas"/>
            <person name="Naeem Raeece"/>
        </authorList>
    </citation>
    <scope>NUCLEOTIDE SEQUENCE</scope>
</reference>
<evidence type="ECO:0000256" key="3">
    <source>
        <dbReference type="ARBA" id="ARBA00022737"/>
    </source>
</evidence>
<proteinExistence type="predicted"/>
<dbReference type="GO" id="GO:0006913">
    <property type="term" value="P:nucleocytoplasmic transport"/>
    <property type="evidence" value="ECO:0007669"/>
    <property type="project" value="TreeGrafter"/>
</dbReference>
<evidence type="ECO:0000313" key="4">
    <source>
        <dbReference type="EMBL" id="CEM40237.1"/>
    </source>
</evidence>
<dbReference type="Pfam" id="PF13516">
    <property type="entry name" value="LRR_6"/>
    <property type="match status" value="1"/>
</dbReference>
<dbReference type="GO" id="GO:0048471">
    <property type="term" value="C:perinuclear region of cytoplasm"/>
    <property type="evidence" value="ECO:0007669"/>
    <property type="project" value="TreeGrafter"/>
</dbReference>
<dbReference type="SUPFAM" id="SSF52047">
    <property type="entry name" value="RNI-like"/>
    <property type="match status" value="2"/>
</dbReference>
<keyword evidence="3" id="KW-0677">Repeat</keyword>
<dbReference type="InterPro" id="IPR001611">
    <property type="entry name" value="Leu-rich_rpt"/>
</dbReference>
<dbReference type="SMART" id="SM00368">
    <property type="entry name" value="LRR_RI"/>
    <property type="match status" value="4"/>
</dbReference>
<dbReference type="VEuPathDB" id="CryptoDB:Cvel_25157"/>
<dbReference type="InterPro" id="IPR032675">
    <property type="entry name" value="LRR_dom_sf"/>
</dbReference>
<keyword evidence="2" id="KW-0433">Leucine-rich repeat</keyword>
<dbReference type="Gene3D" id="3.80.10.10">
    <property type="entry name" value="Ribonuclease Inhibitor"/>
    <property type="match status" value="2"/>
</dbReference>
<dbReference type="GO" id="GO:0005829">
    <property type="term" value="C:cytosol"/>
    <property type="evidence" value="ECO:0007669"/>
    <property type="project" value="TreeGrafter"/>
</dbReference>
<keyword evidence="1" id="KW-0343">GTPase activation</keyword>
<gene>
    <name evidence="4" type="ORF">Cvel_25157</name>
</gene>
<organism evidence="4">
    <name type="scientific">Chromera velia CCMP2878</name>
    <dbReference type="NCBI Taxonomy" id="1169474"/>
    <lineage>
        <taxon>Eukaryota</taxon>
        <taxon>Sar</taxon>
        <taxon>Alveolata</taxon>
        <taxon>Colpodellida</taxon>
        <taxon>Chromeraceae</taxon>
        <taxon>Chromera</taxon>
    </lineage>
</organism>
<dbReference type="InterPro" id="IPR027038">
    <property type="entry name" value="RanGap"/>
</dbReference>
<dbReference type="GO" id="GO:0005096">
    <property type="term" value="F:GTPase activator activity"/>
    <property type="evidence" value="ECO:0007669"/>
    <property type="project" value="UniProtKB-KW"/>
</dbReference>
<dbReference type="EMBL" id="CDMZ01002000">
    <property type="protein sequence ID" value="CEM40237.1"/>
    <property type="molecule type" value="Genomic_DNA"/>
</dbReference>
<dbReference type="PANTHER" id="PTHR24113">
    <property type="entry name" value="RAN GTPASE-ACTIVATING PROTEIN 1"/>
    <property type="match status" value="1"/>
</dbReference>
<name>A0A0G4H8G6_9ALVE</name>
<sequence>MEGGQVVASRTRSKLLHAAEEEKIQNCQDALTILLKSFPPSDTELAEYATKRVSYGVAWLFSHFIKKKIISASVQRFCLTMDYGLGFGKLLLLLKIMPVSTDHLGLDLWPFSAVTKRTIDKRKFNAFCKLLKKADGREQSIKIKTLNLTGCQCDKIPRILGSLPNSLIVLDLQGSMAFSFRCRHQEVKKLAEGFTSKRLSAVRSLNLSGAIERTNLEVLCRELRLCKPIVPFEHLFFADNDWNAHGIHVAHELSHFFRAGYARALQTLVLDNCRIPGPGVNSICGALEVASRDPRLPTNSLPLTTLSLKGNGEPRFARADRYLSSSVVTVIREKILPDLQNLDLANCDISPLGLIAFGEAMAERVVGNLKTLDVRGNNLRDSQTAGQALAGGMVASAVPDLSKVTLWERISGTGHSEFFKYLLTGTAELPPKLDLRNMEIEYLPADLATLLLSSRWERIPNFSQIQVSSGNGVAALLAAVTAAPIPFPIPELAISNFSPSSEQANQMSTCFKWAKLTQPLTSLQISMGPGVLTAEDRLALFESFKECSFPKLTELIVKKSHVPALSMQDEDVVALVEAFKEGTLSAVETLGLSGEFGVVGVKALVGEAGQTYLSRIVTLRLAESQAGSLSSVRVLSRALSDGRLSRLRELDLGQTGLTDAGLRTLTRAAKADQFPSLEVLNLRENKLLTCSPIKFLRTTLKNCPACFRSLSSLILNGCDGLVGDAGEVLFDIVSSGERLPSLEKLQLEIVEDLAYNSFFEKVTKEVKARSRSCCKILRVFSMKTSFAF</sequence>
<evidence type="ECO:0000256" key="2">
    <source>
        <dbReference type="ARBA" id="ARBA00022614"/>
    </source>
</evidence>